<gene>
    <name evidence="2" type="ORF">BIW11_02756</name>
</gene>
<evidence type="ECO:0000313" key="2">
    <source>
        <dbReference type="EMBL" id="OQR78293.1"/>
    </source>
</evidence>
<dbReference type="InParanoid" id="A0A1V9XXZ4"/>
<dbReference type="EMBL" id="MNPL01002412">
    <property type="protein sequence ID" value="OQR78293.1"/>
    <property type="molecule type" value="Genomic_DNA"/>
</dbReference>
<name>A0A1V9XXZ4_9ACAR</name>
<accession>A0A1V9XXZ4</accession>
<feature type="chain" id="PRO_5013094020" evidence="1">
    <location>
        <begin position="18"/>
        <end position="43"/>
    </location>
</feature>
<dbReference type="Proteomes" id="UP000192247">
    <property type="component" value="Unassembled WGS sequence"/>
</dbReference>
<dbReference type="AlphaFoldDB" id="A0A1V9XXZ4"/>
<evidence type="ECO:0000313" key="3">
    <source>
        <dbReference type="Proteomes" id="UP000192247"/>
    </source>
</evidence>
<reference evidence="2 3" key="1">
    <citation type="journal article" date="2017" name="Gigascience">
        <title>Draft genome of the honey bee ectoparasitic mite, Tropilaelaps mercedesae, is shaped by the parasitic life history.</title>
        <authorList>
            <person name="Dong X."/>
            <person name="Armstrong S.D."/>
            <person name="Xia D."/>
            <person name="Makepeace B.L."/>
            <person name="Darby A.C."/>
            <person name="Kadowaki T."/>
        </authorList>
    </citation>
    <scope>NUCLEOTIDE SEQUENCE [LARGE SCALE GENOMIC DNA]</scope>
    <source>
        <strain evidence="2">Wuxi-XJTLU</strain>
    </source>
</reference>
<keyword evidence="3" id="KW-1185">Reference proteome</keyword>
<sequence>MFVLMLFFGALKVCVLIINVQPLRDFDGKAINIEINLQKRVSK</sequence>
<evidence type="ECO:0000256" key="1">
    <source>
        <dbReference type="SAM" id="SignalP"/>
    </source>
</evidence>
<protein>
    <submittedName>
        <fullName evidence="2">Uncharacterized protein</fullName>
    </submittedName>
</protein>
<feature type="signal peptide" evidence="1">
    <location>
        <begin position="1"/>
        <end position="17"/>
    </location>
</feature>
<organism evidence="2 3">
    <name type="scientific">Tropilaelaps mercedesae</name>
    <dbReference type="NCBI Taxonomy" id="418985"/>
    <lineage>
        <taxon>Eukaryota</taxon>
        <taxon>Metazoa</taxon>
        <taxon>Ecdysozoa</taxon>
        <taxon>Arthropoda</taxon>
        <taxon>Chelicerata</taxon>
        <taxon>Arachnida</taxon>
        <taxon>Acari</taxon>
        <taxon>Parasitiformes</taxon>
        <taxon>Mesostigmata</taxon>
        <taxon>Gamasina</taxon>
        <taxon>Dermanyssoidea</taxon>
        <taxon>Laelapidae</taxon>
        <taxon>Tropilaelaps</taxon>
    </lineage>
</organism>
<keyword evidence="1" id="KW-0732">Signal</keyword>
<proteinExistence type="predicted"/>
<comment type="caution">
    <text evidence="2">The sequence shown here is derived from an EMBL/GenBank/DDBJ whole genome shotgun (WGS) entry which is preliminary data.</text>
</comment>